<dbReference type="InterPro" id="IPR025154">
    <property type="entry name" value="Put_metallopeptidase_dom"/>
</dbReference>
<reference evidence="2" key="1">
    <citation type="submission" date="2018-05" db="EMBL/GenBank/DDBJ databases">
        <authorList>
            <person name="Lanie J.A."/>
            <person name="Ng W.-L."/>
            <person name="Kazmierczak K.M."/>
            <person name="Andrzejewski T.M."/>
            <person name="Davidsen T.M."/>
            <person name="Wayne K.J."/>
            <person name="Tettelin H."/>
            <person name="Glass J.I."/>
            <person name="Rusch D."/>
            <person name="Podicherti R."/>
            <person name="Tsui H.-C.T."/>
            <person name="Winkler M.E."/>
        </authorList>
    </citation>
    <scope>NUCLEOTIDE SEQUENCE</scope>
</reference>
<feature type="non-terminal residue" evidence="2">
    <location>
        <position position="136"/>
    </location>
</feature>
<name>A0A382I4T5_9ZZZZ</name>
<protein>
    <recommendedName>
        <fullName evidence="1">Putative metallopeptidase domain-containing protein</fullName>
    </recommendedName>
</protein>
<dbReference type="Pfam" id="PF13203">
    <property type="entry name" value="DUF2201_N"/>
    <property type="match status" value="1"/>
</dbReference>
<sequence>MTMNSIFGKASTSSDHLRVRIFNVLPAAGYQMDRLLQLMDVVESDRSPTACVECRAKPRMHLNPLFVAEHCKRDEHLFMLVMHELYHVILGHTRLFKRATPLHNIVFDAVINSMLCHEFPEPVYRDFFCNLNEWNS</sequence>
<dbReference type="EMBL" id="UINC01065201">
    <property type="protein sequence ID" value="SVB94616.1"/>
    <property type="molecule type" value="Genomic_DNA"/>
</dbReference>
<proteinExistence type="predicted"/>
<gene>
    <name evidence="2" type="ORF">METZ01_LOCUS247470</name>
</gene>
<accession>A0A382I4T5</accession>
<evidence type="ECO:0000259" key="1">
    <source>
        <dbReference type="Pfam" id="PF13203"/>
    </source>
</evidence>
<organism evidence="2">
    <name type="scientific">marine metagenome</name>
    <dbReference type="NCBI Taxonomy" id="408172"/>
    <lineage>
        <taxon>unclassified sequences</taxon>
        <taxon>metagenomes</taxon>
        <taxon>ecological metagenomes</taxon>
    </lineage>
</organism>
<dbReference type="AlphaFoldDB" id="A0A382I4T5"/>
<feature type="domain" description="Putative metallopeptidase" evidence="1">
    <location>
        <begin position="35"/>
        <end position="118"/>
    </location>
</feature>
<evidence type="ECO:0000313" key="2">
    <source>
        <dbReference type="EMBL" id="SVB94616.1"/>
    </source>
</evidence>